<reference evidence="2 3" key="1">
    <citation type="submission" date="2024-05" db="EMBL/GenBank/DDBJ databases">
        <authorList>
            <person name="Wallberg A."/>
        </authorList>
    </citation>
    <scope>NUCLEOTIDE SEQUENCE [LARGE SCALE GENOMIC DNA]</scope>
</reference>
<name>A0AAV2R984_MEGNR</name>
<proteinExistence type="predicted"/>
<feature type="transmembrane region" description="Helical" evidence="1">
    <location>
        <begin position="98"/>
        <end position="117"/>
    </location>
</feature>
<evidence type="ECO:0000313" key="2">
    <source>
        <dbReference type="EMBL" id="CAL4121218.1"/>
    </source>
</evidence>
<feature type="non-terminal residue" evidence="2">
    <location>
        <position position="167"/>
    </location>
</feature>
<dbReference type="AlphaFoldDB" id="A0AAV2R984"/>
<keyword evidence="1" id="KW-0812">Transmembrane</keyword>
<keyword evidence="3" id="KW-1185">Reference proteome</keyword>
<gene>
    <name evidence="2" type="ORF">MNOR_LOCUS22389</name>
</gene>
<dbReference type="Proteomes" id="UP001497623">
    <property type="component" value="Unassembled WGS sequence"/>
</dbReference>
<keyword evidence="1" id="KW-1133">Transmembrane helix</keyword>
<sequence length="167" mass="19077">MVVCCDPYLVTYVSAIITTIEAALFACLNLVIILINRCAIPPPSEEQKIVEDFLGPIWQTYLLENGTCKDGTQFPTDWEFKNVTNELLSPKKNYEYQIAYLVLHFIWIVCCIILIFGNARKRWGYYIPWLLMTTTIIIMDTVIGSMFLSNLSGIPAANIFNADFWMG</sequence>
<evidence type="ECO:0000256" key="1">
    <source>
        <dbReference type="SAM" id="Phobius"/>
    </source>
</evidence>
<keyword evidence="1" id="KW-0472">Membrane</keyword>
<accession>A0AAV2R984</accession>
<protein>
    <submittedName>
        <fullName evidence="2">Uncharacterized protein</fullName>
    </submittedName>
</protein>
<comment type="caution">
    <text evidence="2">The sequence shown here is derived from an EMBL/GenBank/DDBJ whole genome shotgun (WGS) entry which is preliminary data.</text>
</comment>
<organism evidence="2 3">
    <name type="scientific">Meganyctiphanes norvegica</name>
    <name type="common">Northern krill</name>
    <name type="synonym">Thysanopoda norvegica</name>
    <dbReference type="NCBI Taxonomy" id="48144"/>
    <lineage>
        <taxon>Eukaryota</taxon>
        <taxon>Metazoa</taxon>
        <taxon>Ecdysozoa</taxon>
        <taxon>Arthropoda</taxon>
        <taxon>Crustacea</taxon>
        <taxon>Multicrustacea</taxon>
        <taxon>Malacostraca</taxon>
        <taxon>Eumalacostraca</taxon>
        <taxon>Eucarida</taxon>
        <taxon>Euphausiacea</taxon>
        <taxon>Euphausiidae</taxon>
        <taxon>Meganyctiphanes</taxon>
    </lineage>
</organism>
<feature type="transmembrane region" description="Helical" evidence="1">
    <location>
        <begin position="12"/>
        <end position="35"/>
    </location>
</feature>
<feature type="transmembrane region" description="Helical" evidence="1">
    <location>
        <begin position="123"/>
        <end position="143"/>
    </location>
</feature>
<dbReference type="EMBL" id="CAXKWB010018794">
    <property type="protein sequence ID" value="CAL4121218.1"/>
    <property type="molecule type" value="Genomic_DNA"/>
</dbReference>
<evidence type="ECO:0000313" key="3">
    <source>
        <dbReference type="Proteomes" id="UP001497623"/>
    </source>
</evidence>